<dbReference type="AlphaFoldDB" id="A0A4R4SI75"/>
<feature type="signal peptide" evidence="1">
    <location>
        <begin position="1"/>
        <end position="18"/>
    </location>
</feature>
<feature type="chain" id="PRO_5039452102" evidence="1">
    <location>
        <begin position="19"/>
        <end position="169"/>
    </location>
</feature>
<gene>
    <name evidence="2" type="ORF">E1283_32750</name>
</gene>
<protein>
    <submittedName>
        <fullName evidence="2">Uncharacterized protein</fullName>
    </submittedName>
</protein>
<comment type="caution">
    <text evidence="2">The sequence shown here is derived from an EMBL/GenBank/DDBJ whole genome shotgun (WGS) entry which is preliminary data.</text>
</comment>
<reference evidence="2 3" key="1">
    <citation type="submission" date="2019-03" db="EMBL/GenBank/DDBJ databases">
        <title>Draft genome sequences of novel Actinobacteria.</title>
        <authorList>
            <person name="Sahin N."/>
            <person name="Ay H."/>
            <person name="Saygin H."/>
        </authorList>
    </citation>
    <scope>NUCLEOTIDE SEQUENCE [LARGE SCALE GENOMIC DNA]</scope>
    <source>
        <strain evidence="2 3">DSM 41900</strain>
    </source>
</reference>
<keyword evidence="1" id="KW-0732">Signal</keyword>
<dbReference type="EMBL" id="SMKI01000576">
    <property type="protein sequence ID" value="TDC63217.1"/>
    <property type="molecule type" value="Genomic_DNA"/>
</dbReference>
<sequence length="169" mass="17642">MLATAALCVLGGALSFLAVTLARNAPLTESPADERALRIAQVTSQHLAPSCPTAQSNAFYDASHFLCRVVDLDGGLTVRDVTTAEAVPEPATSRWAVRVTFRQADAAALRALSARVRLEPYPRGQVAFLSGDRLLSAGVLAGPDGYGTASLAGTYTRAEAEDIAGELRG</sequence>
<accession>A0A4R4SI75</accession>
<evidence type="ECO:0000256" key="1">
    <source>
        <dbReference type="SAM" id="SignalP"/>
    </source>
</evidence>
<proteinExistence type="predicted"/>
<name>A0A4R4SI75_9ACTN</name>
<dbReference type="Gene3D" id="3.30.1360.200">
    <property type="match status" value="1"/>
</dbReference>
<evidence type="ECO:0000313" key="2">
    <source>
        <dbReference type="EMBL" id="TDC63217.1"/>
    </source>
</evidence>
<keyword evidence="3" id="KW-1185">Reference proteome</keyword>
<dbReference type="Proteomes" id="UP000295345">
    <property type="component" value="Unassembled WGS sequence"/>
</dbReference>
<dbReference type="OrthoDB" id="4301003at2"/>
<organism evidence="2 3">
    <name type="scientific">Streptomyces hainanensis</name>
    <dbReference type="NCBI Taxonomy" id="402648"/>
    <lineage>
        <taxon>Bacteria</taxon>
        <taxon>Bacillati</taxon>
        <taxon>Actinomycetota</taxon>
        <taxon>Actinomycetes</taxon>
        <taxon>Kitasatosporales</taxon>
        <taxon>Streptomycetaceae</taxon>
        <taxon>Streptomyces</taxon>
    </lineage>
</organism>
<evidence type="ECO:0000313" key="3">
    <source>
        <dbReference type="Proteomes" id="UP000295345"/>
    </source>
</evidence>
<dbReference type="RefSeq" id="WP_132821802.1">
    <property type="nucleotide sequence ID" value="NZ_SMKI01000576.1"/>
</dbReference>